<dbReference type="Proteomes" id="UP000826793">
    <property type="component" value="Unassembled WGS sequence"/>
</dbReference>
<evidence type="ECO:0000313" key="2">
    <source>
        <dbReference type="EMBL" id="HJB97553.1"/>
    </source>
</evidence>
<organism evidence="2 3">
    <name type="scientific">Candidatus Acutalibacter pullicola</name>
    <dbReference type="NCBI Taxonomy" id="2838417"/>
    <lineage>
        <taxon>Bacteria</taxon>
        <taxon>Bacillati</taxon>
        <taxon>Bacillota</taxon>
        <taxon>Clostridia</taxon>
        <taxon>Eubacteriales</taxon>
        <taxon>Acutalibacteraceae</taxon>
        <taxon>Acutalibacter</taxon>
    </lineage>
</organism>
<dbReference type="EMBL" id="DWXG01000029">
    <property type="protein sequence ID" value="HJB97553.1"/>
    <property type="molecule type" value="Genomic_DNA"/>
</dbReference>
<gene>
    <name evidence="2" type="ORF">H9710_03115</name>
</gene>
<name>A0A9D2MTZ7_9FIRM</name>
<proteinExistence type="predicted"/>
<evidence type="ECO:0000313" key="3">
    <source>
        <dbReference type="Proteomes" id="UP000826793"/>
    </source>
</evidence>
<comment type="caution">
    <text evidence="2">The sequence shown here is derived from an EMBL/GenBank/DDBJ whole genome shotgun (WGS) entry which is preliminary data.</text>
</comment>
<dbReference type="AlphaFoldDB" id="A0A9D2MTZ7"/>
<accession>A0A9D2MTZ7</accession>
<protein>
    <submittedName>
        <fullName evidence="2">Uncharacterized protein</fullName>
    </submittedName>
</protein>
<reference evidence="2" key="2">
    <citation type="submission" date="2021-04" db="EMBL/GenBank/DDBJ databases">
        <authorList>
            <person name="Gilroy R."/>
        </authorList>
    </citation>
    <scope>NUCLEOTIDE SEQUENCE</scope>
    <source>
        <strain evidence="2">CHK185-1770</strain>
    </source>
</reference>
<evidence type="ECO:0000256" key="1">
    <source>
        <dbReference type="SAM" id="MobiDB-lite"/>
    </source>
</evidence>
<reference evidence="2" key="1">
    <citation type="journal article" date="2021" name="PeerJ">
        <title>Extensive microbial diversity within the chicken gut microbiome revealed by metagenomics and culture.</title>
        <authorList>
            <person name="Gilroy R."/>
            <person name="Ravi A."/>
            <person name="Getino M."/>
            <person name="Pursley I."/>
            <person name="Horton D.L."/>
            <person name="Alikhan N.F."/>
            <person name="Baker D."/>
            <person name="Gharbi K."/>
            <person name="Hall N."/>
            <person name="Watson M."/>
            <person name="Adriaenssens E.M."/>
            <person name="Foster-Nyarko E."/>
            <person name="Jarju S."/>
            <person name="Secka A."/>
            <person name="Antonio M."/>
            <person name="Oren A."/>
            <person name="Chaudhuri R.R."/>
            <person name="La Ragione R."/>
            <person name="Hildebrand F."/>
            <person name="Pallen M.J."/>
        </authorList>
    </citation>
    <scope>NUCLEOTIDE SEQUENCE</scope>
    <source>
        <strain evidence="2">CHK185-1770</strain>
    </source>
</reference>
<sequence length="50" mass="5637">MPVKDTEPTGCKSVFQDGTSATSQEALTKKWIEMIQRIEGNRHVQLPPRP</sequence>
<feature type="region of interest" description="Disordered" evidence="1">
    <location>
        <begin position="1"/>
        <end position="23"/>
    </location>
</feature>